<keyword evidence="3" id="KW-1185">Reference proteome</keyword>
<feature type="compositionally biased region" description="Basic and acidic residues" evidence="1">
    <location>
        <begin position="51"/>
        <end position="62"/>
    </location>
</feature>
<organism evidence="2 3">
    <name type="scientific">Vespula pensylvanica</name>
    <name type="common">Western yellow jacket</name>
    <name type="synonym">Wasp</name>
    <dbReference type="NCBI Taxonomy" id="30213"/>
    <lineage>
        <taxon>Eukaryota</taxon>
        <taxon>Metazoa</taxon>
        <taxon>Ecdysozoa</taxon>
        <taxon>Arthropoda</taxon>
        <taxon>Hexapoda</taxon>
        <taxon>Insecta</taxon>
        <taxon>Pterygota</taxon>
        <taxon>Neoptera</taxon>
        <taxon>Endopterygota</taxon>
        <taxon>Hymenoptera</taxon>
        <taxon>Apocrita</taxon>
        <taxon>Aculeata</taxon>
        <taxon>Vespoidea</taxon>
        <taxon>Vespidae</taxon>
        <taxon>Vespinae</taxon>
        <taxon>Vespula</taxon>
    </lineage>
</organism>
<evidence type="ECO:0000256" key="1">
    <source>
        <dbReference type="SAM" id="MobiDB-lite"/>
    </source>
</evidence>
<proteinExistence type="predicted"/>
<evidence type="ECO:0000313" key="2">
    <source>
        <dbReference type="EMBL" id="KAF7394181.1"/>
    </source>
</evidence>
<dbReference type="Proteomes" id="UP000600918">
    <property type="component" value="Unassembled WGS sequence"/>
</dbReference>
<feature type="region of interest" description="Disordered" evidence="1">
    <location>
        <begin position="42"/>
        <end position="68"/>
    </location>
</feature>
<comment type="caution">
    <text evidence="2">The sequence shown here is derived from an EMBL/GenBank/DDBJ whole genome shotgun (WGS) entry which is preliminary data.</text>
</comment>
<dbReference type="EMBL" id="JACSDY010000021">
    <property type="protein sequence ID" value="KAF7394181.1"/>
    <property type="molecule type" value="Genomic_DNA"/>
</dbReference>
<protein>
    <submittedName>
        <fullName evidence="2">Uncharacterized protein</fullName>
    </submittedName>
</protein>
<sequence length="99" mass="11004">MAAIFFVRTKVLSLSAFRLTRRGVYSCNLDFRSSSTTLRISTHPNRGRVARWNEKEENRGGGERSSIVDEEQAGCVGASFQNANRFELSAGYSRTQAAP</sequence>
<evidence type="ECO:0000313" key="3">
    <source>
        <dbReference type="Proteomes" id="UP000600918"/>
    </source>
</evidence>
<dbReference type="AlphaFoldDB" id="A0A834JV48"/>
<accession>A0A834JV48</accession>
<name>A0A834JV48_VESPE</name>
<gene>
    <name evidence="2" type="ORF">H0235_016776</name>
</gene>
<reference evidence="2" key="1">
    <citation type="journal article" date="2020" name="G3 (Bethesda)">
        <title>High-Quality Assemblies for Three Invasive Social Wasps from the &lt;i&gt;Vespula&lt;/i&gt; Genus.</title>
        <authorList>
            <person name="Harrop T.W.R."/>
            <person name="Guhlin J."/>
            <person name="McLaughlin G.M."/>
            <person name="Permina E."/>
            <person name="Stockwell P."/>
            <person name="Gilligan J."/>
            <person name="Le Lec M.F."/>
            <person name="Gruber M.A.M."/>
            <person name="Quinn O."/>
            <person name="Lovegrove M."/>
            <person name="Duncan E.J."/>
            <person name="Remnant E.J."/>
            <person name="Van Eeckhoven J."/>
            <person name="Graham B."/>
            <person name="Knapp R.A."/>
            <person name="Langford K.W."/>
            <person name="Kronenberg Z."/>
            <person name="Press M.O."/>
            <person name="Eacker S.M."/>
            <person name="Wilson-Rankin E.E."/>
            <person name="Purcell J."/>
            <person name="Lester P.J."/>
            <person name="Dearden P.K."/>
        </authorList>
    </citation>
    <scope>NUCLEOTIDE SEQUENCE</scope>
    <source>
        <strain evidence="2">Volc-1</strain>
    </source>
</reference>